<dbReference type="FunFam" id="2.40.50.140:FF:000090">
    <property type="entry name" value="Replication protein A subunit"/>
    <property type="match status" value="1"/>
</dbReference>
<dbReference type="GO" id="GO:0005662">
    <property type="term" value="C:DNA replication factor A complex"/>
    <property type="evidence" value="ECO:0007669"/>
    <property type="project" value="EnsemblFungi"/>
</dbReference>
<dbReference type="GO" id="GO:0043934">
    <property type="term" value="P:sporulation"/>
    <property type="evidence" value="ECO:0007669"/>
    <property type="project" value="EnsemblFungi"/>
</dbReference>
<evidence type="ECO:0000256" key="1">
    <source>
        <dbReference type="ARBA" id="ARBA00004123"/>
    </source>
</evidence>
<feature type="domain" description="OB" evidence="11">
    <location>
        <begin position="210"/>
        <end position="280"/>
    </location>
</feature>
<feature type="domain" description="Replication factor-A protein 1 N-terminal" evidence="12">
    <location>
        <begin position="6"/>
        <end position="98"/>
    </location>
</feature>
<dbReference type="GO" id="GO:0006265">
    <property type="term" value="P:DNA topological change"/>
    <property type="evidence" value="ECO:0007669"/>
    <property type="project" value="EnsemblFungi"/>
</dbReference>
<dbReference type="PANTHER" id="PTHR47165">
    <property type="entry name" value="OS03G0429900 PROTEIN"/>
    <property type="match status" value="1"/>
</dbReference>
<dbReference type="HOGENOM" id="CLU_012393_2_0_1"/>
<keyword evidence="3 9" id="KW-0235">DNA replication</keyword>
<evidence type="ECO:0000256" key="7">
    <source>
        <dbReference type="ARBA" id="ARBA00023125"/>
    </source>
</evidence>
<keyword evidence="4 9" id="KW-0479">Metal-binding</keyword>
<feature type="compositionally biased region" description="Polar residues" evidence="10">
    <location>
        <begin position="129"/>
        <end position="167"/>
    </location>
</feature>
<dbReference type="GO" id="GO:0043565">
    <property type="term" value="F:sequence-specific DNA binding"/>
    <property type="evidence" value="ECO:0007669"/>
    <property type="project" value="EnsemblFungi"/>
</dbReference>
<dbReference type="PANTHER" id="PTHR47165:SF4">
    <property type="entry name" value="OS03G0429900 PROTEIN"/>
    <property type="match status" value="1"/>
</dbReference>
<comment type="subcellular location">
    <subcellularLocation>
        <location evidence="1 9">Nucleus</location>
    </subcellularLocation>
</comment>
<comment type="function">
    <text evidence="9">As part of the replication protein A (RPA/RP-A), a single-stranded DNA-binding heterotrimeric complex, may play an essential role in DNA replication, recombination and repair. Binds and stabilizes single-stranded DNA intermediates, preventing complementary DNA reannealing and recruiting different proteins involved in DNA metabolism.</text>
</comment>
<dbReference type="GO" id="GO:0006260">
    <property type="term" value="P:DNA replication"/>
    <property type="evidence" value="ECO:0007669"/>
    <property type="project" value="UniProtKB-KW"/>
</dbReference>
<dbReference type="FunFam" id="2.40.50.140:FF:000041">
    <property type="entry name" value="Replication protein A subunit"/>
    <property type="match status" value="1"/>
</dbReference>
<dbReference type="CDD" id="cd04474">
    <property type="entry name" value="RPA1_DBD_A"/>
    <property type="match status" value="1"/>
</dbReference>
<evidence type="ECO:0000259" key="14">
    <source>
        <dbReference type="Pfam" id="PF16900"/>
    </source>
</evidence>
<comment type="similarity">
    <text evidence="2 9">Belongs to the replication factor A protein 1 family.</text>
</comment>
<reference evidence="16" key="1">
    <citation type="journal article" date="2014" name="Microb. Cell Fact.">
        <title>Exploiting Issatchenkia orientalis SD108 for succinic acid production.</title>
        <authorList>
            <person name="Xiao H."/>
            <person name="Shao Z."/>
            <person name="Jiang Y."/>
            <person name="Dole S."/>
            <person name="Zhao H."/>
        </authorList>
    </citation>
    <scope>NUCLEOTIDE SEQUENCE [LARGE SCALE GENOMIC DNA]</scope>
    <source>
        <strain evidence="16">SD108</strain>
    </source>
</reference>
<evidence type="ECO:0000256" key="6">
    <source>
        <dbReference type="ARBA" id="ARBA00022833"/>
    </source>
</evidence>
<dbReference type="eggNOG" id="KOG0851">
    <property type="taxonomic scope" value="Eukaryota"/>
</dbReference>
<dbReference type="InterPro" id="IPR013955">
    <property type="entry name" value="Rep_factor-A_C"/>
</dbReference>
<protein>
    <recommendedName>
        <fullName evidence="9">Replication protein A subunit</fullName>
    </recommendedName>
</protein>
<evidence type="ECO:0000313" key="15">
    <source>
        <dbReference type="EMBL" id="KGK36679.1"/>
    </source>
</evidence>
<dbReference type="GO" id="GO:0003697">
    <property type="term" value="F:single-stranded DNA binding"/>
    <property type="evidence" value="ECO:0007669"/>
    <property type="project" value="EnsemblFungi"/>
</dbReference>
<evidence type="ECO:0000256" key="9">
    <source>
        <dbReference type="RuleBase" id="RU364130"/>
    </source>
</evidence>
<dbReference type="CDD" id="cd04475">
    <property type="entry name" value="RPA1_DBD_B"/>
    <property type="match status" value="1"/>
</dbReference>
<dbReference type="EMBL" id="JQFK01000058">
    <property type="protein sequence ID" value="KGK36679.1"/>
    <property type="molecule type" value="Genomic_DNA"/>
</dbReference>
<evidence type="ECO:0000256" key="8">
    <source>
        <dbReference type="ARBA" id="ARBA00023242"/>
    </source>
</evidence>
<dbReference type="GO" id="GO:0016567">
    <property type="term" value="P:protein ubiquitination"/>
    <property type="evidence" value="ECO:0007669"/>
    <property type="project" value="EnsemblFungi"/>
</dbReference>
<dbReference type="Pfam" id="PF08646">
    <property type="entry name" value="Rep_fac-A_C"/>
    <property type="match status" value="1"/>
</dbReference>
<dbReference type="AlphaFoldDB" id="A0A099NXF2"/>
<feature type="domain" description="Replication factor A C-terminal" evidence="13">
    <location>
        <begin position="478"/>
        <end position="625"/>
    </location>
</feature>
<dbReference type="GO" id="GO:0006289">
    <property type="term" value="P:nucleotide-excision repair"/>
    <property type="evidence" value="ECO:0007669"/>
    <property type="project" value="EnsemblFungi"/>
</dbReference>
<keyword evidence="5 9" id="KW-0863">Zinc-finger</keyword>
<keyword evidence="8 9" id="KW-0539">Nucleus</keyword>
<evidence type="ECO:0000256" key="3">
    <source>
        <dbReference type="ARBA" id="ARBA00022705"/>
    </source>
</evidence>
<dbReference type="NCBIfam" id="TIGR00617">
    <property type="entry name" value="rpa1"/>
    <property type="match status" value="1"/>
</dbReference>
<evidence type="ECO:0000256" key="2">
    <source>
        <dbReference type="ARBA" id="ARBA00005690"/>
    </source>
</evidence>
<dbReference type="Gene3D" id="2.40.50.140">
    <property type="entry name" value="Nucleic acid-binding proteins"/>
    <property type="match status" value="4"/>
</dbReference>
<feature type="compositionally biased region" description="Low complexity" evidence="10">
    <location>
        <begin position="170"/>
        <end position="183"/>
    </location>
</feature>
<dbReference type="InterPro" id="IPR012340">
    <property type="entry name" value="NA-bd_OB-fold"/>
</dbReference>
<dbReference type="GO" id="GO:0003690">
    <property type="term" value="F:double-stranded DNA binding"/>
    <property type="evidence" value="ECO:0007669"/>
    <property type="project" value="EnsemblFungi"/>
</dbReference>
<evidence type="ECO:0000313" key="16">
    <source>
        <dbReference type="Proteomes" id="UP000029867"/>
    </source>
</evidence>
<dbReference type="InterPro" id="IPR047192">
    <property type="entry name" value="Euk_RPA1_DBD_C"/>
</dbReference>
<comment type="caution">
    <text evidence="15">The sequence shown here is derived from an EMBL/GenBank/DDBJ whole genome shotgun (WGS) entry which is preliminary data.</text>
</comment>
<dbReference type="VEuPathDB" id="FungiDB:C5L36_0A00420"/>
<dbReference type="InterPro" id="IPR004591">
    <property type="entry name" value="Rfa1"/>
</dbReference>
<evidence type="ECO:0000259" key="12">
    <source>
        <dbReference type="Pfam" id="PF04057"/>
    </source>
</evidence>
<dbReference type="GO" id="GO:0005829">
    <property type="term" value="C:cytosol"/>
    <property type="evidence" value="ECO:0007669"/>
    <property type="project" value="EnsemblFungi"/>
</dbReference>
<gene>
    <name evidence="15" type="ORF">JL09_g4167</name>
</gene>
<dbReference type="InterPro" id="IPR007199">
    <property type="entry name" value="Rep_factor-A_N"/>
</dbReference>
<dbReference type="InterPro" id="IPR031657">
    <property type="entry name" value="REPA_OB_2"/>
</dbReference>
<dbReference type="GO" id="GO:0000794">
    <property type="term" value="C:condensed nuclear chromosome"/>
    <property type="evidence" value="ECO:0007669"/>
    <property type="project" value="EnsemblFungi"/>
</dbReference>
<dbReference type="GO" id="GO:0007131">
    <property type="term" value="P:reciprocal meiotic recombination"/>
    <property type="evidence" value="ECO:0007669"/>
    <property type="project" value="EnsemblFungi"/>
</dbReference>
<dbReference type="Proteomes" id="UP000029867">
    <property type="component" value="Unassembled WGS sequence"/>
</dbReference>
<dbReference type="GO" id="GO:0000781">
    <property type="term" value="C:chromosome, telomeric region"/>
    <property type="evidence" value="ECO:0007669"/>
    <property type="project" value="EnsemblFungi"/>
</dbReference>
<proteinExistence type="inferred from homology"/>
<dbReference type="SUPFAM" id="SSF50249">
    <property type="entry name" value="Nucleic acid-binding proteins"/>
    <property type="match status" value="3"/>
</dbReference>
<evidence type="ECO:0000256" key="5">
    <source>
        <dbReference type="ARBA" id="ARBA00022771"/>
    </source>
</evidence>
<evidence type="ECO:0000256" key="10">
    <source>
        <dbReference type="SAM" id="MobiDB-lite"/>
    </source>
</evidence>
<dbReference type="GO" id="GO:0000722">
    <property type="term" value="P:telomere maintenance via recombination"/>
    <property type="evidence" value="ECO:0007669"/>
    <property type="project" value="EnsemblFungi"/>
</dbReference>
<keyword evidence="7 9" id="KW-0238">DNA-binding</keyword>
<evidence type="ECO:0000259" key="11">
    <source>
        <dbReference type="Pfam" id="PF01336"/>
    </source>
</evidence>
<dbReference type="GO" id="GO:0007004">
    <property type="term" value="P:telomere maintenance via telomerase"/>
    <property type="evidence" value="ECO:0007669"/>
    <property type="project" value="EnsemblFungi"/>
</dbReference>
<evidence type="ECO:0000259" key="13">
    <source>
        <dbReference type="Pfam" id="PF08646"/>
    </source>
</evidence>
<dbReference type="GO" id="GO:0008270">
    <property type="term" value="F:zinc ion binding"/>
    <property type="evidence" value="ECO:0007669"/>
    <property type="project" value="UniProtKB-KW"/>
</dbReference>
<comment type="subunit">
    <text evidence="9">Component of the heterotrimeric canonical replication protein A complex (RPA).</text>
</comment>
<dbReference type="Pfam" id="PF01336">
    <property type="entry name" value="tRNA_anti-codon"/>
    <property type="match status" value="1"/>
</dbReference>
<dbReference type="GO" id="GO:0030491">
    <property type="term" value="P:heteroduplex formation"/>
    <property type="evidence" value="ECO:0007669"/>
    <property type="project" value="EnsemblFungi"/>
</dbReference>
<keyword evidence="6 9" id="KW-0862">Zinc</keyword>
<dbReference type="GO" id="GO:0045184">
    <property type="term" value="P:establishment of protein localization"/>
    <property type="evidence" value="ECO:0007669"/>
    <property type="project" value="EnsemblFungi"/>
</dbReference>
<dbReference type="CDD" id="cd04476">
    <property type="entry name" value="RPA1_DBD_C"/>
    <property type="match status" value="1"/>
</dbReference>
<dbReference type="Pfam" id="PF16900">
    <property type="entry name" value="REPA_OB_2"/>
    <property type="match status" value="1"/>
</dbReference>
<sequence>MDKMVPGSIAKIFTENDTSTPLVLQTHQSKAMNDDVNRIRLLLNDGKFSINSIFKPNDLQEKIENFQKCCYLSISNYSISVVSKKIFLLINQCEVVAQGEKPTTSFESIDKYLKENPDLNKFPIDLTKQENTTPEPSSLNINTNANPSSTTAKTLALNPNNQNNTKAARTPTPTLTSTSASSHSSHKSQVPPEFQGLTTIDQISPYLSRWSIKARVSYKSDEKRWNKNGNEGKLFSVHFMDETGEIKATAFNQAADKFYDLLQENSVYYITKVQIRSAKKQFSTLPNENELFLDKDSIITPAPDADDVPKVQYNFVKLDQIEGLENNTVIDVLGIVKNVEEKREIVAKASGKPYDRRDITIVDESQTAINVGLWNKMARDFSLDPGTPIAIRGCKINDFNGKQLSLTPSATIQANPDIPEAFKLKGWYDNQGSSENFKTLKSTTTNSTSLTSKESILERITVAQVHETKLGYNEKPDYFTIKASVSYIRPDNFSYPACSTQGCQKKVIQQGDGTWRCEKCSINHPEPLHRYILASSVVDETGQLWLNLFNEQAEQLIGKDAKSLLELKESSDETAFKNYLTDNVLFKEFIFRVRAKVDTYQGVDRPRFQVLSISEINPSTESDALIDIFNKLNL</sequence>
<feature type="domain" description="Replication protein A OB" evidence="14">
    <location>
        <begin position="318"/>
        <end position="415"/>
    </location>
</feature>
<feature type="region of interest" description="Disordered" evidence="10">
    <location>
        <begin position="128"/>
        <end position="195"/>
    </location>
</feature>
<organism evidence="15 16">
    <name type="scientific">Pichia kudriavzevii</name>
    <name type="common">Yeast</name>
    <name type="synonym">Issatchenkia orientalis</name>
    <dbReference type="NCBI Taxonomy" id="4909"/>
    <lineage>
        <taxon>Eukaryota</taxon>
        <taxon>Fungi</taxon>
        <taxon>Dikarya</taxon>
        <taxon>Ascomycota</taxon>
        <taxon>Saccharomycotina</taxon>
        <taxon>Pichiomycetes</taxon>
        <taxon>Pichiales</taxon>
        <taxon>Pichiaceae</taxon>
        <taxon>Pichia</taxon>
    </lineage>
</organism>
<evidence type="ECO:0000256" key="4">
    <source>
        <dbReference type="ARBA" id="ARBA00022723"/>
    </source>
</evidence>
<dbReference type="FunFam" id="2.40.50.140:FF:000064">
    <property type="entry name" value="Replication protein A subunit"/>
    <property type="match status" value="1"/>
</dbReference>
<dbReference type="GO" id="GO:0000724">
    <property type="term" value="P:double-strand break repair via homologous recombination"/>
    <property type="evidence" value="ECO:0007669"/>
    <property type="project" value="EnsemblFungi"/>
</dbReference>
<dbReference type="InterPro" id="IPR004365">
    <property type="entry name" value="NA-bd_OB_tRNA"/>
</dbReference>
<dbReference type="Pfam" id="PF04057">
    <property type="entry name" value="Rep-A_N"/>
    <property type="match status" value="1"/>
</dbReference>
<accession>A0A099NXF2</accession>
<name>A0A099NXF2_PICKU</name>